<organism evidence="2 3">
    <name type="scientific">Pacificitalea manganoxidans</name>
    <dbReference type="NCBI Taxonomy" id="1411902"/>
    <lineage>
        <taxon>Bacteria</taxon>
        <taxon>Pseudomonadati</taxon>
        <taxon>Pseudomonadota</taxon>
        <taxon>Alphaproteobacteria</taxon>
        <taxon>Rhodobacterales</taxon>
        <taxon>Paracoccaceae</taxon>
        <taxon>Pacificitalea</taxon>
    </lineage>
</organism>
<dbReference type="AlphaFoldDB" id="A0A291LWD2"/>
<dbReference type="RefSeq" id="WP_097372565.1">
    <property type="nucleotide sequence ID" value="NZ_CP021404.1"/>
</dbReference>
<reference evidence="2 3" key="1">
    <citation type="submission" date="2017-05" db="EMBL/GenBank/DDBJ databases">
        <title>Comparative genomic and metabolic analysis of manganese-oxidizing mechanisms in Celeribater manganoxidans DY25T: its adaption to the environment of polymetallic nodule.</title>
        <authorList>
            <person name="Wang X."/>
        </authorList>
    </citation>
    <scope>NUCLEOTIDE SEQUENCE [LARGE SCALE GENOMIC DNA]</scope>
    <source>
        <strain evidence="2 3">DY25</strain>
    </source>
</reference>
<sequence length="262" mass="27958">MPSHPDMQDAFRRAVAGGALPPGLTAPGDVERRFAVYRNNVFHSLTQALRTRFPVVEQLVGAEYFGALARNFVTDHPPDDPVLARYGARLPDYLAVQAELGKLGYLADVARLELARGAAYHAADAEPVDPACLADAAAQSPETLRLILHPSLRCLVSRWPVLSLWRAHQPGGDIKSVPATAEAVLICRPQDRVDLHAVSPHAAALIADLAAGETLGAVAERAAVEGRDDDLTTALGIILQHRLLVGLSRVTVSAPHPQGEPS</sequence>
<feature type="domain" description="Putative DNA-binding" evidence="1">
    <location>
        <begin position="7"/>
        <end position="94"/>
    </location>
</feature>
<protein>
    <recommendedName>
        <fullName evidence="1">Putative DNA-binding domain-containing protein</fullName>
    </recommendedName>
</protein>
<evidence type="ECO:0000313" key="2">
    <source>
        <dbReference type="EMBL" id="ATI40964.1"/>
    </source>
</evidence>
<dbReference type="EMBL" id="CP021404">
    <property type="protein sequence ID" value="ATI40964.1"/>
    <property type="molecule type" value="Genomic_DNA"/>
</dbReference>
<accession>A0A291LWD2</accession>
<evidence type="ECO:0000313" key="3">
    <source>
        <dbReference type="Proteomes" id="UP000219050"/>
    </source>
</evidence>
<evidence type="ECO:0000259" key="1">
    <source>
        <dbReference type="Pfam" id="PF09836"/>
    </source>
</evidence>
<dbReference type="Gene3D" id="1.10.150.690">
    <property type="entry name" value="DUF2063"/>
    <property type="match status" value="1"/>
</dbReference>
<name>A0A291LWD2_9RHOB</name>
<dbReference type="Pfam" id="PF09836">
    <property type="entry name" value="DUF2063"/>
    <property type="match status" value="1"/>
</dbReference>
<dbReference type="KEGG" id="cmag:CBW24_02405"/>
<dbReference type="InterPro" id="IPR018640">
    <property type="entry name" value="DUF2063"/>
</dbReference>
<proteinExistence type="predicted"/>
<gene>
    <name evidence="2" type="ORF">CBW24_02405</name>
</gene>
<dbReference type="OrthoDB" id="4146344at2"/>
<dbReference type="InterPro" id="IPR044922">
    <property type="entry name" value="DUF2063_N_sf"/>
</dbReference>
<keyword evidence="3" id="KW-1185">Reference proteome</keyword>
<dbReference type="Proteomes" id="UP000219050">
    <property type="component" value="Chromosome"/>
</dbReference>